<evidence type="ECO:0000313" key="2">
    <source>
        <dbReference type="Proteomes" id="UP001500547"/>
    </source>
</evidence>
<proteinExistence type="predicted"/>
<reference evidence="2" key="1">
    <citation type="journal article" date="2019" name="Int. J. Syst. Evol. Microbiol.">
        <title>The Global Catalogue of Microorganisms (GCM) 10K type strain sequencing project: providing services to taxonomists for standard genome sequencing and annotation.</title>
        <authorList>
            <consortium name="The Broad Institute Genomics Platform"/>
            <consortium name="The Broad Institute Genome Sequencing Center for Infectious Disease"/>
            <person name="Wu L."/>
            <person name="Ma J."/>
        </authorList>
    </citation>
    <scope>NUCLEOTIDE SEQUENCE [LARGE SCALE GENOMIC DNA]</scope>
    <source>
        <strain evidence="2">JCM 18715</strain>
    </source>
</reference>
<comment type="caution">
    <text evidence="1">The sequence shown here is derived from an EMBL/GenBank/DDBJ whole genome shotgun (WGS) entry which is preliminary data.</text>
</comment>
<evidence type="ECO:0000313" key="1">
    <source>
        <dbReference type="EMBL" id="GAA5162451.1"/>
    </source>
</evidence>
<dbReference type="EMBL" id="BAABLD010000007">
    <property type="protein sequence ID" value="GAA5162451.1"/>
    <property type="molecule type" value="Genomic_DNA"/>
</dbReference>
<keyword evidence="2" id="KW-1185">Reference proteome</keyword>
<protein>
    <submittedName>
        <fullName evidence="1">Uncharacterized protein</fullName>
    </submittedName>
</protein>
<organism evidence="1 2">
    <name type="scientific">Viridibacterium curvum</name>
    <dbReference type="NCBI Taxonomy" id="1101404"/>
    <lineage>
        <taxon>Bacteria</taxon>
        <taxon>Pseudomonadati</taxon>
        <taxon>Pseudomonadota</taxon>
        <taxon>Betaproteobacteria</taxon>
        <taxon>Rhodocyclales</taxon>
        <taxon>Rhodocyclaceae</taxon>
        <taxon>Viridibacterium</taxon>
    </lineage>
</organism>
<sequence length="84" mass="9479">MERAKLSRDARVVSNVLRSRQNLWMHLWLWNAARETLALAFVVEQLWFMPSAAGLARASPRGWLYGTSAKRDAVRVYGPHAGGV</sequence>
<gene>
    <name evidence="1" type="ORF">GCM10025770_13140</name>
</gene>
<accession>A0ABP9QJ24</accession>
<name>A0ABP9QJ24_9RHOO</name>
<dbReference type="Proteomes" id="UP001500547">
    <property type="component" value="Unassembled WGS sequence"/>
</dbReference>